<dbReference type="Gene3D" id="2.60.40.1190">
    <property type="match status" value="1"/>
</dbReference>
<evidence type="ECO:0000313" key="4">
    <source>
        <dbReference type="EMBL" id="SUZ82312.1"/>
    </source>
</evidence>
<dbReference type="InterPro" id="IPR010502">
    <property type="entry name" value="Carb-bd_dom_fam9"/>
</dbReference>
<sequence length="790" mass="89219">MTAAIVSTSVFAAPLTQGNKQVAGRLDVQAAAKEVALRQAVMSAQQQEGSSRGDGEKGNGNEIDDPAYEAQVQAITGKRMTTVYTTVPPNIDGVPNEPEWNLAEPVSDFFQREPDNGQPGSERTEVRMLYDDEALYFAFYCYDSEPDKIMAQDLRRDSRMNTDDTIAVGLDPYHDRRSAFVFRVNPLGTRFDVEVRDERNINADWDERWDAKTTITDEGWFAEFRIPLSSLSYRTGSHVWGIDFKREVRRKNEEHNWSNYKRGFQLNAVSFFGNLVGLRNLKMTKRFRFQPYATGSGSRYNLTSDPSDEADGSAGVENFKIRITPNLSADFSVNTDFAQVEDDTERVNLTRFPLFFPEKREFFRDSSSDFSFGSGGYNRGGGYSMRAPTVSLYHSRNIGMENGEPVPMLYGAKITGKLGSTNLGFMNAHTGDSKITDDTIGPSNPGRNFSVLRLKQDVFRRSSIGLMLTNAQGDGKYNRVGGVDANFVFYDFLTIGGEIASVLADDSLEADAELDDNPITARFGAGWNSDQWVISGNYQRIDADFQTDLGFISRRDIASQNYRVGWNPRPSFAPSIRQVRFSGSFNYLTDAEGNFLEQKAGLNTSVNFQSGDRVTFNISKDLERLDRIFFISYKENIFAMPGDYRTQGYSVNFDSVDSRTVSGRMNVSWNEYWGGTRYSLRPGGTVRFNENFSLSPSYSYNHIEMPTGVYDTHTVTGRVTYNFNGRWLTNSLVQYNSVSGRASVYARLRYVINEIDSFYIVYKSTRTWDEAWDGIADHQLIAKMTYSIDF</sequence>
<dbReference type="InterPro" id="IPR045670">
    <property type="entry name" value="DUF5916"/>
</dbReference>
<evidence type="ECO:0000259" key="2">
    <source>
        <dbReference type="Pfam" id="PF06452"/>
    </source>
</evidence>
<dbReference type="CDD" id="cd09618">
    <property type="entry name" value="CBM9_like_2"/>
    <property type="match status" value="1"/>
</dbReference>
<evidence type="ECO:0000259" key="3">
    <source>
        <dbReference type="Pfam" id="PF19313"/>
    </source>
</evidence>
<evidence type="ECO:0008006" key="5">
    <source>
        <dbReference type="Google" id="ProtNLM"/>
    </source>
</evidence>
<dbReference type="GO" id="GO:0030246">
    <property type="term" value="F:carbohydrate binding"/>
    <property type="evidence" value="ECO:0007669"/>
    <property type="project" value="InterPro"/>
</dbReference>
<dbReference type="GO" id="GO:0016052">
    <property type="term" value="P:carbohydrate catabolic process"/>
    <property type="evidence" value="ECO:0007669"/>
    <property type="project" value="InterPro"/>
</dbReference>
<dbReference type="Pfam" id="PF06452">
    <property type="entry name" value="CBM9_1"/>
    <property type="match status" value="1"/>
</dbReference>
<dbReference type="SUPFAM" id="SSF49344">
    <property type="entry name" value="CBD9-like"/>
    <property type="match status" value="1"/>
</dbReference>
<reference evidence="4" key="1">
    <citation type="submission" date="2018-05" db="EMBL/GenBank/DDBJ databases">
        <authorList>
            <person name="Lanie J.A."/>
            <person name="Ng W.-L."/>
            <person name="Kazmierczak K.M."/>
            <person name="Andrzejewski T.M."/>
            <person name="Davidsen T.M."/>
            <person name="Wayne K.J."/>
            <person name="Tettelin H."/>
            <person name="Glass J.I."/>
            <person name="Rusch D."/>
            <person name="Podicherti R."/>
            <person name="Tsui H.-C.T."/>
            <person name="Winkler M.E."/>
        </authorList>
    </citation>
    <scope>NUCLEOTIDE SEQUENCE</scope>
</reference>
<feature type="domain" description="DUF5916" evidence="3">
    <location>
        <begin position="286"/>
        <end position="754"/>
    </location>
</feature>
<accession>A0A381QSF1</accession>
<feature type="region of interest" description="Disordered" evidence="1">
    <location>
        <begin position="41"/>
        <end position="65"/>
    </location>
</feature>
<feature type="domain" description="Carbohydrate-binding" evidence="2">
    <location>
        <begin position="91"/>
        <end position="245"/>
    </location>
</feature>
<protein>
    <recommendedName>
        <fullName evidence="5">Carbohydrate-binding domain-containing protein</fullName>
    </recommendedName>
</protein>
<proteinExistence type="predicted"/>
<dbReference type="GO" id="GO:0004553">
    <property type="term" value="F:hydrolase activity, hydrolyzing O-glycosyl compounds"/>
    <property type="evidence" value="ECO:0007669"/>
    <property type="project" value="InterPro"/>
</dbReference>
<name>A0A381QSF1_9ZZZZ</name>
<dbReference type="Pfam" id="PF19313">
    <property type="entry name" value="DUF5916"/>
    <property type="match status" value="1"/>
</dbReference>
<gene>
    <name evidence="4" type="ORF">METZ01_LOCUS35166</name>
</gene>
<dbReference type="EMBL" id="UINC01001501">
    <property type="protein sequence ID" value="SUZ82312.1"/>
    <property type="molecule type" value="Genomic_DNA"/>
</dbReference>
<organism evidence="4">
    <name type="scientific">marine metagenome</name>
    <dbReference type="NCBI Taxonomy" id="408172"/>
    <lineage>
        <taxon>unclassified sequences</taxon>
        <taxon>metagenomes</taxon>
        <taxon>ecological metagenomes</taxon>
    </lineage>
</organism>
<dbReference type="AlphaFoldDB" id="A0A381QSF1"/>
<evidence type="ECO:0000256" key="1">
    <source>
        <dbReference type="SAM" id="MobiDB-lite"/>
    </source>
</evidence>